<dbReference type="GO" id="GO:0008757">
    <property type="term" value="F:S-adenosylmethionine-dependent methyltransferase activity"/>
    <property type="evidence" value="ECO:0007669"/>
    <property type="project" value="TreeGrafter"/>
</dbReference>
<keyword evidence="7" id="KW-1185">Reference proteome</keyword>
<dbReference type="EMBL" id="BRXS01000002">
    <property type="protein sequence ID" value="GLC25007.1"/>
    <property type="molecule type" value="Genomic_DNA"/>
</dbReference>
<keyword evidence="3" id="KW-0949">S-adenosyl-L-methionine</keyword>
<protein>
    <recommendedName>
        <fullName evidence="5">Methyltransferase small domain-containing protein</fullName>
    </recommendedName>
</protein>
<dbReference type="AlphaFoldDB" id="A0AA37Q782"/>
<dbReference type="PANTHER" id="PTHR45875:SF1">
    <property type="entry name" value="METHYLTRANSFERASE N6AMT1"/>
    <property type="match status" value="1"/>
</dbReference>
<dbReference type="Gene3D" id="3.40.50.150">
    <property type="entry name" value="Vaccinia Virus protein VP39"/>
    <property type="match status" value="1"/>
</dbReference>
<evidence type="ECO:0000313" key="7">
    <source>
        <dbReference type="Proteomes" id="UP001161325"/>
    </source>
</evidence>
<dbReference type="GO" id="GO:0008276">
    <property type="term" value="F:protein methyltransferase activity"/>
    <property type="evidence" value="ECO:0007669"/>
    <property type="project" value="TreeGrafter"/>
</dbReference>
<dbReference type="Pfam" id="PF05175">
    <property type="entry name" value="MTS"/>
    <property type="match status" value="1"/>
</dbReference>
<feature type="domain" description="Methyltransferase small" evidence="5">
    <location>
        <begin position="165"/>
        <end position="290"/>
    </location>
</feature>
<dbReference type="GO" id="GO:0035657">
    <property type="term" value="C:eRF1 methyltransferase complex"/>
    <property type="evidence" value="ECO:0007669"/>
    <property type="project" value="TreeGrafter"/>
</dbReference>
<reference evidence="6" key="1">
    <citation type="submission" date="2022-08" db="EMBL/GenBank/DDBJ databases">
        <title>Draft genome sequencing of Roseisolibacter agri AW1220.</title>
        <authorList>
            <person name="Tobiishi Y."/>
            <person name="Tonouchi A."/>
        </authorList>
    </citation>
    <scope>NUCLEOTIDE SEQUENCE</scope>
    <source>
        <strain evidence="6">AW1220</strain>
    </source>
</reference>
<evidence type="ECO:0000256" key="1">
    <source>
        <dbReference type="ARBA" id="ARBA00022603"/>
    </source>
</evidence>
<comment type="caution">
    <text evidence="6">The sequence shown here is derived from an EMBL/GenBank/DDBJ whole genome shotgun (WGS) entry which is preliminary data.</text>
</comment>
<evidence type="ECO:0000259" key="5">
    <source>
        <dbReference type="Pfam" id="PF05175"/>
    </source>
</evidence>
<dbReference type="RefSeq" id="WP_284349445.1">
    <property type="nucleotide sequence ID" value="NZ_BRXS01000002.1"/>
</dbReference>
<dbReference type="InterPro" id="IPR007848">
    <property type="entry name" value="Small_mtfrase_dom"/>
</dbReference>
<feature type="compositionally biased region" description="Basic and acidic residues" evidence="4">
    <location>
        <begin position="524"/>
        <end position="534"/>
    </location>
</feature>
<dbReference type="CDD" id="cd02440">
    <property type="entry name" value="AdoMet_MTases"/>
    <property type="match status" value="1"/>
</dbReference>
<dbReference type="InterPro" id="IPR029063">
    <property type="entry name" value="SAM-dependent_MTases_sf"/>
</dbReference>
<dbReference type="InterPro" id="IPR041881">
    <property type="entry name" value="PqqD_sf"/>
</dbReference>
<dbReference type="GO" id="GO:0032259">
    <property type="term" value="P:methylation"/>
    <property type="evidence" value="ECO:0007669"/>
    <property type="project" value="UniProtKB-KW"/>
</dbReference>
<evidence type="ECO:0000256" key="2">
    <source>
        <dbReference type="ARBA" id="ARBA00022679"/>
    </source>
</evidence>
<dbReference type="Pfam" id="PF05402">
    <property type="entry name" value="PqqD"/>
    <property type="match status" value="1"/>
</dbReference>
<evidence type="ECO:0000256" key="4">
    <source>
        <dbReference type="SAM" id="MobiDB-lite"/>
    </source>
</evidence>
<dbReference type="InterPro" id="IPR008792">
    <property type="entry name" value="PQQD"/>
</dbReference>
<name>A0AA37Q782_9BACT</name>
<keyword evidence="2" id="KW-0808">Transferase</keyword>
<proteinExistence type="predicted"/>
<evidence type="ECO:0000256" key="3">
    <source>
        <dbReference type="ARBA" id="ARBA00022691"/>
    </source>
</evidence>
<dbReference type="PANTHER" id="PTHR45875">
    <property type="entry name" value="METHYLTRANSFERASE N6AMT1"/>
    <property type="match status" value="1"/>
</dbReference>
<keyword evidence="1" id="KW-0489">Methyltransferase</keyword>
<dbReference type="Gene3D" id="1.10.10.1150">
    <property type="entry name" value="Coenzyme PQQ synthesis protein D (PqqD)"/>
    <property type="match status" value="1"/>
</dbReference>
<feature type="compositionally biased region" description="Low complexity" evidence="4">
    <location>
        <begin position="545"/>
        <end position="568"/>
    </location>
</feature>
<dbReference type="SUPFAM" id="SSF53335">
    <property type="entry name" value="S-adenosyl-L-methionine-dependent methyltransferases"/>
    <property type="match status" value="1"/>
</dbReference>
<dbReference type="Proteomes" id="UP001161325">
    <property type="component" value="Unassembled WGS sequence"/>
</dbReference>
<feature type="region of interest" description="Disordered" evidence="4">
    <location>
        <begin position="515"/>
        <end position="568"/>
    </location>
</feature>
<evidence type="ECO:0000313" key="6">
    <source>
        <dbReference type="EMBL" id="GLC25007.1"/>
    </source>
</evidence>
<organism evidence="6 7">
    <name type="scientific">Roseisolibacter agri</name>
    <dbReference type="NCBI Taxonomy" id="2014610"/>
    <lineage>
        <taxon>Bacteria</taxon>
        <taxon>Pseudomonadati</taxon>
        <taxon>Gemmatimonadota</taxon>
        <taxon>Gemmatimonadia</taxon>
        <taxon>Gemmatimonadales</taxon>
        <taxon>Gemmatimonadaceae</taxon>
        <taxon>Roseisolibacter</taxon>
    </lineage>
</organism>
<accession>A0AA37Q782</accession>
<gene>
    <name evidence="6" type="ORF">rosag_15200</name>
</gene>
<sequence length="568" mass="61636">MSTAAPPTAAALTPPAALPIQPEAPAAAFDAARALFARVGFDEPTIARRMGGPNLFGFPRLAERRATMAGPVEDAGAALVRLLLDSEPLPRALVESLVGGDDVANLIALGLLARDPQDGERLRGTMLLTPLQGLWLVSDIPPFSRRPRLGSESADFVFPPANQLTRQFLDTIPPLRGQHMVELCAGSGMVALKALREGAPSAWATDIAARSVACSRFNARLNALEQLVAVASDAWSAMDGETFDYVCAHPPYVPTLAHEYDYRDAGEDGEQVTRSIVQGLPEHLRPGGRCSFTAALSDRRGQPTVQRIRAWLGAAADEFEVVVMRRRDWDVMHAYRNVAGAGAATFTDLERWMKHFDALEIERFALCSVELRRERRTRVPVADMQMAGTQLDAATIDWRFRWAHHALAYADSVERLAGQTPRVVPGARLSVQLRADADRDWVTQGATVDVDWPVGAAVRLPPSAPTMLELCDGTRDVPALLAELRARGLVEEDVVERDVARLVELLVTEGALEIPACPLPPRPADARSDDHSSEWRAVLKPADDAQPASHAQQATTATSSVPTQSTRQ</sequence>
<dbReference type="InterPro" id="IPR052190">
    <property type="entry name" value="Euk-Arch_PrmC-MTase"/>
</dbReference>